<dbReference type="SUPFAM" id="SSF52016">
    <property type="entry name" value="LeuD/IlvD-like"/>
    <property type="match status" value="1"/>
</dbReference>
<dbReference type="InterPro" id="IPR056740">
    <property type="entry name" value="ILV_EDD_C"/>
</dbReference>
<feature type="domain" description="Dihydroxy-acid/6-phosphogluconate dehydratase N-terminal" evidence="17">
    <location>
        <begin position="43"/>
        <end position="359"/>
    </location>
</feature>
<dbReference type="EMBL" id="APNK01000013">
    <property type="protein sequence ID" value="KEZ77385.1"/>
    <property type="molecule type" value="Genomic_DNA"/>
</dbReference>
<protein>
    <recommendedName>
        <fullName evidence="14 15">Dihydroxy-acid dehydratase</fullName>
        <shortName evidence="15">DAD</shortName>
        <ecNumber evidence="14 15">4.2.1.9</ecNumber>
    </recommendedName>
</protein>
<dbReference type="PANTHER" id="PTHR21000">
    <property type="entry name" value="DIHYDROXY-ACID DEHYDRATASE DAD"/>
    <property type="match status" value="1"/>
</dbReference>
<evidence type="ECO:0000256" key="3">
    <source>
        <dbReference type="ARBA" id="ARBA00022605"/>
    </source>
</evidence>
<dbReference type="PANTHER" id="PTHR21000:SF5">
    <property type="entry name" value="DIHYDROXY-ACID DEHYDRATASE, MITOCHONDRIAL"/>
    <property type="match status" value="1"/>
</dbReference>
<keyword evidence="20" id="KW-1185">Reference proteome</keyword>
<comment type="subunit">
    <text evidence="15">Homodimer.</text>
</comment>
<keyword evidence="3 15" id="KW-0028">Amino-acid biosynthesis</keyword>
<keyword evidence="4 15" id="KW-0001">2Fe-2S</keyword>
<comment type="caution">
    <text evidence="15">Lacks conserved residue(s) required for the propagation of feature annotation.</text>
</comment>
<sequence>MAADDNQPQPRRRRSEVITQGTSRAPNRAMLRAMGYTDEDFNKPIVGIANGYSTITPCNMGLNALAGRAEEALETGGAKSQMFGTVTVSDGISMGTPGMKYSLVSREVIADAVETAVQAEAMDGVMAIGGCDKNMPGAMIAIARMNVPAIFVYGGTIKPGHLDGEDLNLVSAFEAVGQYAAGQIDEQRLHQVECNACPGAGSCGGMYTANSMSSAFEAMGMSLPYSSTMAAEDAEKADSAAESARVLIQAIEKDIKPRDLLTKKAFENAITLMMAVGGSTNAVLHLLAIAQAAEVDLSLDDFERIRAKVPVFCDLKPSGRFVVTQLHGAGGIPQVMKMLLNAGLLHGDTLTITGATLAETLVDVPDEPPTYQKVILPMEQALYKSGHLAILRGNLAEEGAVAKITGLKKPAITGPARVFDSEEEAMAAILDESIVAGDVVVIRYEGPKGGPGMREMLSPTSALIGRGLGEKVGLITDGRFSGGTYGMVVGHVAPEAAVGGGIALVEEGDTIIIDANERKLHLDVDDDELQRRRAAWAPRPPNATRGVLAKYMRLVGSAAKGAVTDQPFED</sequence>
<evidence type="ECO:0000256" key="4">
    <source>
        <dbReference type="ARBA" id="ARBA00022714"/>
    </source>
</evidence>
<evidence type="ECO:0000256" key="16">
    <source>
        <dbReference type="SAM" id="MobiDB-lite"/>
    </source>
</evidence>
<reference evidence="19 20" key="1">
    <citation type="submission" date="2013-03" db="EMBL/GenBank/DDBJ databases">
        <title>Salinisphaera hydrothermalis C41B8 Genome Sequencing.</title>
        <authorList>
            <person name="Li C."/>
            <person name="Lai Q."/>
            <person name="Shao Z."/>
        </authorList>
    </citation>
    <scope>NUCLEOTIDE SEQUENCE [LARGE SCALE GENOMIC DNA]</scope>
    <source>
        <strain evidence="19 20">C41B8</strain>
    </source>
</reference>
<dbReference type="Pfam" id="PF24877">
    <property type="entry name" value="ILV_EDD_C"/>
    <property type="match status" value="1"/>
</dbReference>
<evidence type="ECO:0000256" key="12">
    <source>
        <dbReference type="ARBA" id="ARBA00029436"/>
    </source>
</evidence>
<dbReference type="eggNOG" id="COG0129">
    <property type="taxonomic scope" value="Bacteria"/>
</dbReference>
<keyword evidence="8 15" id="KW-0411">Iron-sulfur</keyword>
<dbReference type="InterPro" id="IPR042096">
    <property type="entry name" value="Dihydro-acid_dehy_C"/>
</dbReference>
<dbReference type="GO" id="GO:0051537">
    <property type="term" value="F:2 iron, 2 sulfur cluster binding"/>
    <property type="evidence" value="ECO:0007669"/>
    <property type="project" value="UniProtKB-UniRule"/>
</dbReference>
<dbReference type="PROSITE" id="PS00886">
    <property type="entry name" value="ILVD_EDD_1"/>
    <property type="match status" value="1"/>
</dbReference>
<keyword evidence="7 15" id="KW-0408">Iron</keyword>
<feature type="active site" description="Proton acceptor" evidence="15">
    <location>
        <position position="481"/>
    </location>
</feature>
<feature type="binding site" evidence="15">
    <location>
        <position position="58"/>
    </location>
    <ligand>
        <name>[2Fe-2S] cluster</name>
        <dbReference type="ChEBI" id="CHEBI:190135"/>
    </ligand>
</feature>
<evidence type="ECO:0000256" key="10">
    <source>
        <dbReference type="ARBA" id="ARBA00023304"/>
    </source>
</evidence>
<dbReference type="STRING" id="1304275.C41B8_10163"/>
<comment type="cofactor">
    <cofactor evidence="15">
        <name>[2Fe-2S] cluster</name>
        <dbReference type="ChEBI" id="CHEBI:190135"/>
    </cofactor>
    <text evidence="15">Binds 1 [2Fe-2S] cluster per subunit. This cluster acts as a Lewis acid cofactor.</text>
</comment>
<dbReference type="HAMAP" id="MF_00012">
    <property type="entry name" value="IlvD"/>
    <property type="match status" value="1"/>
</dbReference>
<dbReference type="NCBIfam" id="TIGR00110">
    <property type="entry name" value="ilvD"/>
    <property type="match status" value="1"/>
</dbReference>
<name>A0A084IL01_SALHC</name>
<feature type="region of interest" description="Disordered" evidence="16">
    <location>
        <begin position="1"/>
        <end position="23"/>
    </location>
</feature>
<dbReference type="NCBIfam" id="NF002068">
    <property type="entry name" value="PRK00911.1"/>
    <property type="match status" value="1"/>
</dbReference>
<evidence type="ECO:0000256" key="11">
    <source>
        <dbReference type="ARBA" id="ARBA00029304"/>
    </source>
</evidence>
<comment type="function">
    <text evidence="15">Functions in the biosynthesis of branched-chain amino acids. Catalyzes the dehydration of (2R,3R)-2,3-dihydroxy-3-methylpentanoate (2,3-dihydroxy-3-methylvalerate) into 2-oxo-3-methylpentanoate (2-oxo-3-methylvalerate) and of (2R)-2,3-dihydroxy-3-methylbutanoate (2,3-dihydroxyisovalerate) into 2-oxo-3-methylbutanoate (2-oxoisovalerate), the penultimate precursor to L-isoleucine and L-valine, respectively.</text>
</comment>
<comment type="caution">
    <text evidence="19">The sequence shown here is derived from an EMBL/GenBank/DDBJ whole genome shotgun (WGS) entry which is preliminary data.</text>
</comment>
<keyword evidence="10 15" id="KW-0100">Branched-chain amino acid biosynthesis</keyword>
<dbReference type="UniPathway" id="UPA00047">
    <property type="reaction ID" value="UER00057"/>
</dbReference>
<dbReference type="GO" id="GO:0009099">
    <property type="term" value="P:L-valine biosynthetic process"/>
    <property type="evidence" value="ECO:0007669"/>
    <property type="project" value="UniProtKB-UniRule"/>
</dbReference>
<feature type="binding site" description="via carbamate group" evidence="15">
    <location>
        <position position="133"/>
    </location>
    <ligand>
        <name>Mg(2+)</name>
        <dbReference type="ChEBI" id="CHEBI:18420"/>
    </ligand>
</feature>
<dbReference type="OrthoDB" id="9807077at2"/>
<proteinExistence type="inferred from homology"/>
<accession>A0A084IL01</accession>
<dbReference type="InterPro" id="IPR037237">
    <property type="entry name" value="IlvD/EDD_N"/>
</dbReference>
<feature type="domain" description="Dihydroxy-acid/6-phosphogluconate dehydratase C-terminal" evidence="18">
    <location>
        <begin position="373"/>
        <end position="562"/>
    </location>
</feature>
<feature type="binding site" evidence="15">
    <location>
        <position position="90"/>
    </location>
    <ligand>
        <name>Mg(2+)</name>
        <dbReference type="ChEBI" id="CHEBI:18420"/>
    </ligand>
</feature>
<evidence type="ECO:0000256" key="2">
    <source>
        <dbReference type="ARBA" id="ARBA00006486"/>
    </source>
</evidence>
<evidence type="ECO:0000259" key="18">
    <source>
        <dbReference type="Pfam" id="PF24877"/>
    </source>
</evidence>
<dbReference type="EC" id="4.2.1.9" evidence="14 15"/>
<dbReference type="Gene3D" id="3.50.30.80">
    <property type="entry name" value="IlvD/EDD C-terminal domain-like"/>
    <property type="match status" value="1"/>
</dbReference>
<keyword evidence="6 15" id="KW-0460">Magnesium</keyword>
<comment type="catalytic activity">
    <reaction evidence="15">
        <text>(2R,3R)-2,3-dihydroxy-3-methylpentanoate = (S)-3-methyl-2-oxopentanoate + H2O</text>
        <dbReference type="Rhea" id="RHEA:27694"/>
        <dbReference type="ChEBI" id="CHEBI:15377"/>
        <dbReference type="ChEBI" id="CHEBI:35146"/>
        <dbReference type="ChEBI" id="CHEBI:49258"/>
        <dbReference type="EC" id="4.2.1.9"/>
    </reaction>
</comment>
<feature type="binding site" evidence="15">
    <location>
        <position position="132"/>
    </location>
    <ligand>
        <name>Mg(2+)</name>
        <dbReference type="ChEBI" id="CHEBI:18420"/>
    </ligand>
</feature>
<evidence type="ECO:0000256" key="14">
    <source>
        <dbReference type="ARBA" id="ARBA00029490"/>
    </source>
</evidence>
<evidence type="ECO:0000259" key="17">
    <source>
        <dbReference type="Pfam" id="PF00920"/>
    </source>
</evidence>
<dbReference type="GO" id="GO:0009097">
    <property type="term" value="P:isoleucine biosynthetic process"/>
    <property type="evidence" value="ECO:0007669"/>
    <property type="project" value="UniProtKB-UniRule"/>
</dbReference>
<dbReference type="UniPathway" id="UPA00049">
    <property type="reaction ID" value="UER00061"/>
</dbReference>
<organism evidence="19 20">
    <name type="scientific">Salinisphaera hydrothermalis (strain C41B8)</name>
    <dbReference type="NCBI Taxonomy" id="1304275"/>
    <lineage>
        <taxon>Bacteria</taxon>
        <taxon>Pseudomonadati</taxon>
        <taxon>Pseudomonadota</taxon>
        <taxon>Gammaproteobacteria</taxon>
        <taxon>Salinisphaerales</taxon>
        <taxon>Salinisphaeraceae</taxon>
        <taxon>Salinisphaera</taxon>
    </lineage>
</organism>
<dbReference type="FunFam" id="3.50.30.80:FF:000001">
    <property type="entry name" value="Dihydroxy-acid dehydratase"/>
    <property type="match status" value="1"/>
</dbReference>
<dbReference type="PROSITE" id="PS00887">
    <property type="entry name" value="ILVD_EDD_2"/>
    <property type="match status" value="1"/>
</dbReference>
<dbReference type="Pfam" id="PF00920">
    <property type="entry name" value="ILVD_EDD_N"/>
    <property type="match status" value="1"/>
</dbReference>
<evidence type="ECO:0000256" key="7">
    <source>
        <dbReference type="ARBA" id="ARBA00023004"/>
    </source>
</evidence>
<dbReference type="InterPro" id="IPR050165">
    <property type="entry name" value="DHAD_IlvD/Edd"/>
</dbReference>
<keyword evidence="5 15" id="KW-0479">Metal-binding</keyword>
<evidence type="ECO:0000256" key="6">
    <source>
        <dbReference type="ARBA" id="ARBA00022842"/>
    </source>
</evidence>
<evidence type="ECO:0000256" key="5">
    <source>
        <dbReference type="ARBA" id="ARBA00022723"/>
    </source>
</evidence>
<evidence type="ECO:0000256" key="9">
    <source>
        <dbReference type="ARBA" id="ARBA00023239"/>
    </source>
</evidence>
<evidence type="ECO:0000256" key="13">
    <source>
        <dbReference type="ARBA" id="ARBA00029437"/>
    </source>
</evidence>
<dbReference type="InterPro" id="IPR020558">
    <property type="entry name" value="DiOHA_6PGluconate_deHydtase_CS"/>
</dbReference>
<evidence type="ECO:0000256" key="15">
    <source>
        <dbReference type="HAMAP-Rule" id="MF_00012"/>
    </source>
</evidence>
<evidence type="ECO:0000256" key="1">
    <source>
        <dbReference type="ARBA" id="ARBA00001946"/>
    </source>
</evidence>
<keyword evidence="9 15" id="KW-0456">Lyase</keyword>
<evidence type="ECO:0000313" key="19">
    <source>
        <dbReference type="EMBL" id="KEZ77385.1"/>
    </source>
</evidence>
<dbReference type="GO" id="GO:0000287">
    <property type="term" value="F:magnesium ion binding"/>
    <property type="evidence" value="ECO:0007669"/>
    <property type="project" value="UniProtKB-UniRule"/>
</dbReference>
<dbReference type="PATRIC" id="fig|1304275.5.peg.2071"/>
<comment type="pathway">
    <text evidence="13 15">Amino-acid biosynthesis; L-isoleucine biosynthesis; L-isoleucine from 2-oxobutanoate: step 3/4.</text>
</comment>
<dbReference type="SUPFAM" id="SSF143975">
    <property type="entry name" value="IlvD/EDD N-terminal domain-like"/>
    <property type="match status" value="1"/>
</dbReference>
<evidence type="ECO:0000256" key="8">
    <source>
        <dbReference type="ARBA" id="ARBA00023014"/>
    </source>
</evidence>
<comment type="catalytic activity">
    <reaction evidence="11">
        <text>(2R)-2,3-dihydroxy-3-methylbutanoate = 3-methyl-2-oxobutanoate + H2O</text>
        <dbReference type="Rhea" id="RHEA:24809"/>
        <dbReference type="ChEBI" id="CHEBI:11851"/>
        <dbReference type="ChEBI" id="CHEBI:15377"/>
        <dbReference type="ChEBI" id="CHEBI:49072"/>
        <dbReference type="EC" id="4.2.1.9"/>
    </reaction>
    <physiologicalReaction direction="left-to-right" evidence="11">
        <dbReference type="Rhea" id="RHEA:24810"/>
    </physiologicalReaction>
</comment>
<dbReference type="RefSeq" id="WP_051883363.1">
    <property type="nucleotide sequence ID" value="NZ_APNK01000013.1"/>
</dbReference>
<dbReference type="InterPro" id="IPR000581">
    <property type="entry name" value="ILV_EDD_N"/>
</dbReference>
<gene>
    <name evidence="15" type="primary">ilvD</name>
    <name evidence="19" type="ORF">C41B8_10163</name>
</gene>
<evidence type="ECO:0000313" key="20">
    <source>
        <dbReference type="Proteomes" id="UP000028302"/>
    </source>
</evidence>
<feature type="binding site" evidence="15">
    <location>
        <position position="455"/>
    </location>
    <ligand>
        <name>Mg(2+)</name>
        <dbReference type="ChEBI" id="CHEBI:18420"/>
    </ligand>
</feature>
<dbReference type="AlphaFoldDB" id="A0A084IL01"/>
<dbReference type="GO" id="GO:0004160">
    <property type="term" value="F:dihydroxy-acid dehydratase activity"/>
    <property type="evidence" value="ECO:0007669"/>
    <property type="project" value="UniProtKB-UniRule"/>
</dbReference>
<dbReference type="InterPro" id="IPR004404">
    <property type="entry name" value="DihydroxyA_deHydtase"/>
</dbReference>
<comment type="similarity">
    <text evidence="2 15">Belongs to the IlvD/Edd family.</text>
</comment>
<comment type="cofactor">
    <cofactor evidence="1 15">
        <name>Mg(2+)</name>
        <dbReference type="ChEBI" id="CHEBI:18420"/>
    </cofactor>
</comment>
<feature type="modified residue" description="N6-carboxylysine" evidence="15">
    <location>
        <position position="133"/>
    </location>
</feature>
<dbReference type="Proteomes" id="UP000028302">
    <property type="component" value="Unassembled WGS sequence"/>
</dbReference>
<comment type="pathway">
    <text evidence="12 15">Amino-acid biosynthesis; L-valine biosynthesis; L-valine from pyruvate: step 3/4.</text>
</comment>